<gene>
    <name evidence="2" type="ORF">BT96DRAFT_536718</name>
</gene>
<protein>
    <submittedName>
        <fullName evidence="2">Uncharacterized protein</fullName>
    </submittedName>
</protein>
<evidence type="ECO:0000313" key="2">
    <source>
        <dbReference type="EMBL" id="KAE9402687.1"/>
    </source>
</evidence>
<evidence type="ECO:0000313" key="3">
    <source>
        <dbReference type="Proteomes" id="UP000799118"/>
    </source>
</evidence>
<evidence type="ECO:0000256" key="1">
    <source>
        <dbReference type="SAM" id="MobiDB-lite"/>
    </source>
</evidence>
<sequence>MATGLNDKMSKNQTSSTAIEARFAGIFQGEAETGGAVPVPLIAGDLTMESGVDPGTPSKRSTSALGNYEAHSSDGRQMKLDPSNSANGDERARGFVGRDSGRGSKGGNRLTNASRMNHNDRGRGGGGRGRGRGSKGGNFATILL</sequence>
<reference evidence="2" key="1">
    <citation type="journal article" date="2019" name="Environ. Microbiol.">
        <title>Fungal ecological strategies reflected in gene transcription - a case study of two litter decomposers.</title>
        <authorList>
            <person name="Barbi F."/>
            <person name="Kohler A."/>
            <person name="Barry K."/>
            <person name="Baskaran P."/>
            <person name="Daum C."/>
            <person name="Fauchery L."/>
            <person name="Ihrmark K."/>
            <person name="Kuo A."/>
            <person name="LaButti K."/>
            <person name="Lipzen A."/>
            <person name="Morin E."/>
            <person name="Grigoriev I.V."/>
            <person name="Henrissat B."/>
            <person name="Lindahl B."/>
            <person name="Martin F."/>
        </authorList>
    </citation>
    <scope>NUCLEOTIDE SEQUENCE</scope>
    <source>
        <strain evidence="2">JB14</strain>
    </source>
</reference>
<organism evidence="2 3">
    <name type="scientific">Gymnopus androsaceus JB14</name>
    <dbReference type="NCBI Taxonomy" id="1447944"/>
    <lineage>
        <taxon>Eukaryota</taxon>
        <taxon>Fungi</taxon>
        <taxon>Dikarya</taxon>
        <taxon>Basidiomycota</taxon>
        <taxon>Agaricomycotina</taxon>
        <taxon>Agaricomycetes</taxon>
        <taxon>Agaricomycetidae</taxon>
        <taxon>Agaricales</taxon>
        <taxon>Marasmiineae</taxon>
        <taxon>Omphalotaceae</taxon>
        <taxon>Gymnopus</taxon>
    </lineage>
</organism>
<dbReference type="EMBL" id="ML769432">
    <property type="protein sequence ID" value="KAE9402687.1"/>
    <property type="molecule type" value="Genomic_DNA"/>
</dbReference>
<accession>A0A6A4I0D8</accession>
<dbReference type="Proteomes" id="UP000799118">
    <property type="component" value="Unassembled WGS sequence"/>
</dbReference>
<dbReference type="AlphaFoldDB" id="A0A6A4I0D8"/>
<feature type="region of interest" description="Disordered" evidence="1">
    <location>
        <begin position="46"/>
        <end position="144"/>
    </location>
</feature>
<keyword evidence="3" id="KW-1185">Reference proteome</keyword>
<name>A0A6A4I0D8_9AGAR</name>
<proteinExistence type="predicted"/>